<dbReference type="GO" id="GO:0020037">
    <property type="term" value="F:heme binding"/>
    <property type="evidence" value="ECO:0007669"/>
    <property type="project" value="InterPro"/>
</dbReference>
<dbReference type="GO" id="GO:0019417">
    <property type="term" value="P:sulfur oxidation"/>
    <property type="evidence" value="ECO:0007669"/>
    <property type="project" value="InterPro"/>
</dbReference>
<dbReference type="GO" id="GO:0042597">
    <property type="term" value="C:periplasmic space"/>
    <property type="evidence" value="ECO:0007669"/>
    <property type="project" value="UniProtKB-SubCell"/>
</dbReference>
<evidence type="ECO:0000256" key="5">
    <source>
        <dbReference type="ARBA" id="ARBA00022617"/>
    </source>
</evidence>
<dbReference type="GO" id="GO:0046872">
    <property type="term" value="F:metal ion binding"/>
    <property type="evidence" value="ECO:0007669"/>
    <property type="project" value="UniProtKB-KW"/>
</dbReference>
<dbReference type="AlphaFoldDB" id="A0A382RA40"/>
<name>A0A382RA40_9ZZZZ</name>
<dbReference type="GO" id="GO:0009055">
    <property type="term" value="F:electron transfer activity"/>
    <property type="evidence" value="ECO:0007669"/>
    <property type="project" value="InterPro"/>
</dbReference>
<evidence type="ECO:0000256" key="11">
    <source>
        <dbReference type="ARBA" id="ARBA00023004"/>
    </source>
</evidence>
<evidence type="ECO:0000259" key="15">
    <source>
        <dbReference type="Pfam" id="PF21342"/>
    </source>
</evidence>
<comment type="catalytic activity">
    <reaction evidence="13">
        <text>L-cysteinyl-[SoxY protein] + thiosulfate + 2 Fe(III)-[cytochrome c] = S-sulfosulfanyl-L-cysteinyl-[SoxY protein] + 2 Fe(II)-[cytochrome c] + 2 H(+)</text>
        <dbReference type="Rhea" id="RHEA:56720"/>
        <dbReference type="Rhea" id="RHEA-COMP:10350"/>
        <dbReference type="Rhea" id="RHEA-COMP:14328"/>
        <dbReference type="Rhea" id="RHEA-COMP:14399"/>
        <dbReference type="Rhea" id="RHEA-COMP:14691"/>
        <dbReference type="ChEBI" id="CHEBI:15378"/>
        <dbReference type="ChEBI" id="CHEBI:29033"/>
        <dbReference type="ChEBI" id="CHEBI:29034"/>
        <dbReference type="ChEBI" id="CHEBI:29950"/>
        <dbReference type="ChEBI" id="CHEBI:33542"/>
        <dbReference type="ChEBI" id="CHEBI:139321"/>
        <dbReference type="EC" id="2.8.5.2"/>
    </reaction>
</comment>
<dbReference type="SUPFAM" id="SSF46626">
    <property type="entry name" value="Cytochrome c"/>
    <property type="match status" value="2"/>
</dbReference>
<evidence type="ECO:0000256" key="4">
    <source>
        <dbReference type="ARBA" id="ARBA00022448"/>
    </source>
</evidence>
<dbReference type="InterPro" id="IPR036909">
    <property type="entry name" value="Cyt_c-like_dom_sf"/>
</dbReference>
<keyword evidence="4" id="KW-0813">Transport</keyword>
<evidence type="ECO:0000256" key="13">
    <source>
        <dbReference type="ARBA" id="ARBA00048077"/>
    </source>
</evidence>
<keyword evidence="11" id="KW-0408">Iron</keyword>
<evidence type="ECO:0000256" key="9">
    <source>
        <dbReference type="ARBA" id="ARBA00022764"/>
    </source>
</evidence>
<dbReference type="InterPro" id="IPR025710">
    <property type="entry name" value="SoxA"/>
</dbReference>
<evidence type="ECO:0000256" key="8">
    <source>
        <dbReference type="ARBA" id="ARBA00022729"/>
    </source>
</evidence>
<evidence type="ECO:0000256" key="7">
    <source>
        <dbReference type="ARBA" id="ARBA00022723"/>
    </source>
</evidence>
<feature type="domain" description="Cytochrome c" evidence="15">
    <location>
        <begin position="78"/>
        <end position="164"/>
    </location>
</feature>
<evidence type="ECO:0000256" key="6">
    <source>
        <dbReference type="ARBA" id="ARBA00022679"/>
    </source>
</evidence>
<evidence type="ECO:0000313" key="16">
    <source>
        <dbReference type="EMBL" id="SVC94055.1"/>
    </source>
</evidence>
<comment type="catalytic activity">
    <reaction evidence="14">
        <text>S-sulfanyl-L-cysteinyl-[SoxY protein] + thiosulfate + 2 Fe(III)-[cytochrome c] = S-(2-sulfodisulfanyl)-L-cysteinyl-[SoxY protein] + 2 Fe(II)-[cytochrome c] + 2 H(+)</text>
        <dbReference type="Rhea" id="RHEA:51224"/>
        <dbReference type="Rhea" id="RHEA-COMP:10350"/>
        <dbReference type="Rhea" id="RHEA-COMP:14399"/>
        <dbReference type="Rhea" id="RHEA-COMP:14689"/>
        <dbReference type="Rhea" id="RHEA-COMP:14690"/>
        <dbReference type="ChEBI" id="CHEBI:15378"/>
        <dbReference type="ChEBI" id="CHEBI:29033"/>
        <dbReference type="ChEBI" id="CHEBI:29034"/>
        <dbReference type="ChEBI" id="CHEBI:33542"/>
        <dbReference type="ChEBI" id="CHEBI:61963"/>
        <dbReference type="ChEBI" id="CHEBI:140664"/>
        <dbReference type="EC" id="2.8.5.2"/>
    </reaction>
</comment>
<dbReference type="GO" id="GO:0016669">
    <property type="term" value="F:oxidoreductase activity, acting on a sulfur group of donors, cytochrome as acceptor"/>
    <property type="evidence" value="ECO:0007669"/>
    <property type="project" value="InterPro"/>
</dbReference>
<dbReference type="EMBL" id="UINC01119910">
    <property type="protein sequence ID" value="SVC94055.1"/>
    <property type="molecule type" value="Genomic_DNA"/>
</dbReference>
<dbReference type="EC" id="2.8.5.2" evidence="2"/>
<evidence type="ECO:0000256" key="1">
    <source>
        <dbReference type="ARBA" id="ARBA00004418"/>
    </source>
</evidence>
<keyword evidence="8" id="KW-0732">Signal</keyword>
<dbReference type="GO" id="GO:0016740">
    <property type="term" value="F:transferase activity"/>
    <property type="evidence" value="ECO:0007669"/>
    <property type="project" value="UniProtKB-KW"/>
</dbReference>
<evidence type="ECO:0000256" key="3">
    <source>
        <dbReference type="ARBA" id="ARBA00019364"/>
    </source>
</evidence>
<dbReference type="GO" id="GO:0070069">
    <property type="term" value="C:cytochrome complex"/>
    <property type="evidence" value="ECO:0007669"/>
    <property type="project" value="InterPro"/>
</dbReference>
<accession>A0A382RA40</accession>
<organism evidence="16">
    <name type="scientific">marine metagenome</name>
    <dbReference type="NCBI Taxonomy" id="408172"/>
    <lineage>
        <taxon>unclassified sequences</taxon>
        <taxon>metagenomes</taxon>
        <taxon>ecological metagenomes</taxon>
    </lineage>
</organism>
<reference evidence="16" key="1">
    <citation type="submission" date="2018-05" db="EMBL/GenBank/DDBJ databases">
        <authorList>
            <person name="Lanie J.A."/>
            <person name="Ng W.-L."/>
            <person name="Kazmierczak K.M."/>
            <person name="Andrzejewski T.M."/>
            <person name="Davidsen T.M."/>
            <person name="Wayne K.J."/>
            <person name="Tettelin H."/>
            <person name="Glass J.I."/>
            <person name="Rusch D."/>
            <person name="Podicherti R."/>
            <person name="Tsui H.-C.T."/>
            <person name="Winkler M.E."/>
        </authorList>
    </citation>
    <scope>NUCLEOTIDE SEQUENCE</scope>
</reference>
<protein>
    <recommendedName>
        <fullName evidence="3">L-cysteine S-thiosulfotransferase subunit SoxA</fullName>
        <ecNumber evidence="2">2.8.5.2</ecNumber>
    </recommendedName>
</protein>
<keyword evidence="10" id="KW-0249">Electron transport</keyword>
<sequence length="278" mass="31563">MKYRTLYICTALIGFGLVVSCTSIVEEMTEVEKRAADPRNKTHMVGDKASGYVYMTSQTRDMQDDDIANPAFTWVDLAEEKWSKVEGKAGKSCASCHQDVIKAMKGVANKYPQYDPESKKLIALQVKINRERTKRMGAKPWKWESDQMLGMAALVKLQSRGMPVNVKIDGPAKPFFEKGKEFYNQRRGLLDMACANCHVDNAGNMARSNVLSQGMINGFPVYRLKWQKPGSVHRRFIGCNKQVRATPYKRGSEEYTNLELFLMWRASGLNWETPAVRN</sequence>
<evidence type="ECO:0000256" key="12">
    <source>
        <dbReference type="ARBA" id="ARBA00025746"/>
    </source>
</evidence>
<comment type="subcellular location">
    <subcellularLocation>
        <location evidence="1">Periplasm</location>
    </subcellularLocation>
</comment>
<dbReference type="Gene3D" id="1.10.760.10">
    <property type="entry name" value="Cytochrome c-like domain"/>
    <property type="match status" value="2"/>
</dbReference>
<keyword evidence="5" id="KW-0349">Heme</keyword>
<evidence type="ECO:0000256" key="2">
    <source>
        <dbReference type="ARBA" id="ARBA00012408"/>
    </source>
</evidence>
<dbReference type="Pfam" id="PF21342">
    <property type="entry name" value="SoxA-TsdA_cyt-c"/>
    <property type="match status" value="1"/>
</dbReference>
<dbReference type="PIRSF" id="PIRSF038455">
    <property type="entry name" value="SoxA"/>
    <property type="match status" value="1"/>
</dbReference>
<keyword evidence="6" id="KW-0808">Transferase</keyword>
<dbReference type="NCBIfam" id="TIGR04484">
    <property type="entry name" value="thiosulf_SoxA"/>
    <property type="match status" value="1"/>
</dbReference>
<dbReference type="InterPro" id="IPR009056">
    <property type="entry name" value="Cyt_c-like_dom"/>
</dbReference>
<evidence type="ECO:0000256" key="10">
    <source>
        <dbReference type="ARBA" id="ARBA00022982"/>
    </source>
</evidence>
<proteinExistence type="inferred from homology"/>
<keyword evidence="7" id="KW-0479">Metal-binding</keyword>
<comment type="similarity">
    <text evidence="12">Belongs to the SoxA family.</text>
</comment>
<dbReference type="PROSITE" id="PS51257">
    <property type="entry name" value="PROKAR_LIPOPROTEIN"/>
    <property type="match status" value="1"/>
</dbReference>
<keyword evidence="9" id="KW-0574">Periplasm</keyword>
<gene>
    <name evidence="16" type="ORF">METZ01_LOCUS346909</name>
</gene>
<evidence type="ECO:0000256" key="14">
    <source>
        <dbReference type="ARBA" id="ARBA00048423"/>
    </source>
</evidence>